<dbReference type="InterPro" id="IPR006645">
    <property type="entry name" value="NGN-like_dom"/>
</dbReference>
<reference evidence="5 6" key="1">
    <citation type="journal article" date="2021" name="Microb. Ecol.">
        <title>Candidatus Mesenet longicola: Novel Endosymbionts of Brontispa longissima that Induce Cytoplasmic Incompatibility.</title>
        <authorList>
            <person name="Takano S."/>
            <person name="Gotoh Y."/>
            <person name="Hayashi T."/>
        </authorList>
    </citation>
    <scope>NUCLEOTIDE SEQUENCE [LARGE SCALE GENOMIC DNA]</scope>
    <source>
        <strain evidence="5">L5</strain>
    </source>
</reference>
<keyword evidence="6" id="KW-1185">Reference proteome</keyword>
<evidence type="ECO:0000256" key="3">
    <source>
        <dbReference type="ARBA" id="ARBA00023163"/>
    </source>
</evidence>
<dbReference type="InterPro" id="IPR036735">
    <property type="entry name" value="NGN_dom_sf"/>
</dbReference>
<sequence>MIYKSEEYLEEERRVQIFFNTIDAVQDADEESLKGVIEVFKEILAQGIDVNIRNEEGETPLIKILNLIPTSGDKEDQYYEMINLLMKNDELDINLKDNNGRNALDLAVLYLLEEIIDLLLYHKSMTCDTLKRTIQSNGQDDFSEAVKEKIKNCKLYREDLEKQEYKWYIIETLPRNEERVCNSILDPARKLYPFFVKKTLAPFVENATKKTFLYPRYVFVCMKLCDKSLKIIKNIEGVFRFLGGDKPRIVSDIEIDVVLNNLGRNEFCNQSKRKYEVGESVIITQGAFKGFCGELFCVNYDRGVAKVNARVFKFCTSPVEVRLDQIEREEKD</sequence>
<dbReference type="SUPFAM" id="SSF48403">
    <property type="entry name" value="Ankyrin repeat"/>
    <property type="match status" value="1"/>
</dbReference>
<dbReference type="CDD" id="cd06091">
    <property type="entry name" value="KOW_NusG"/>
    <property type="match status" value="1"/>
</dbReference>
<protein>
    <recommendedName>
        <fullName evidence="4">NusG-like N-terminal domain-containing protein</fullName>
    </recommendedName>
</protein>
<dbReference type="AlphaFoldDB" id="A0A8J3HPH0"/>
<keyword evidence="3" id="KW-0804">Transcription</keyword>
<dbReference type="Gene3D" id="1.25.40.20">
    <property type="entry name" value="Ankyrin repeat-containing domain"/>
    <property type="match status" value="1"/>
</dbReference>
<keyword evidence="1" id="KW-0889">Transcription antitermination</keyword>
<name>A0A8J3HPH0_9RICK</name>
<organism evidence="5 6">
    <name type="scientific">Candidatus Mesenet longicola</name>
    <dbReference type="NCBI Taxonomy" id="1892558"/>
    <lineage>
        <taxon>Bacteria</taxon>
        <taxon>Pseudomonadati</taxon>
        <taxon>Pseudomonadota</taxon>
        <taxon>Alphaproteobacteria</taxon>
        <taxon>Rickettsiales</taxon>
        <taxon>Anaplasmataceae</taxon>
        <taxon>Candidatus Mesenet</taxon>
    </lineage>
</organism>
<dbReference type="PANTHER" id="PTHR30265">
    <property type="entry name" value="RHO-INTERACTING TRANSCRIPTION TERMINATION FACTOR NUSG"/>
    <property type="match status" value="1"/>
</dbReference>
<dbReference type="Pfam" id="PF12796">
    <property type="entry name" value="Ank_2"/>
    <property type="match status" value="1"/>
</dbReference>
<dbReference type="EMBL" id="BNGU01000007">
    <property type="protein sequence ID" value="GHM59278.1"/>
    <property type="molecule type" value="Genomic_DNA"/>
</dbReference>
<dbReference type="GO" id="GO:0031564">
    <property type="term" value="P:transcription antitermination"/>
    <property type="evidence" value="ECO:0007669"/>
    <property type="project" value="UniProtKB-KW"/>
</dbReference>
<dbReference type="InterPro" id="IPR036770">
    <property type="entry name" value="Ankyrin_rpt-contain_sf"/>
</dbReference>
<dbReference type="InterPro" id="IPR014722">
    <property type="entry name" value="Rib_uL2_dom2"/>
</dbReference>
<dbReference type="GO" id="GO:0006354">
    <property type="term" value="P:DNA-templated transcription elongation"/>
    <property type="evidence" value="ECO:0007669"/>
    <property type="project" value="InterPro"/>
</dbReference>
<dbReference type="Gene3D" id="2.30.30.30">
    <property type="match status" value="1"/>
</dbReference>
<evidence type="ECO:0000256" key="2">
    <source>
        <dbReference type="ARBA" id="ARBA00023015"/>
    </source>
</evidence>
<accession>A0A8J3HPH0</accession>
<dbReference type="Pfam" id="PF02357">
    <property type="entry name" value="NusG"/>
    <property type="match status" value="1"/>
</dbReference>
<evidence type="ECO:0000256" key="1">
    <source>
        <dbReference type="ARBA" id="ARBA00022814"/>
    </source>
</evidence>
<dbReference type="SMART" id="SM00738">
    <property type="entry name" value="NGN"/>
    <property type="match status" value="1"/>
</dbReference>
<evidence type="ECO:0000313" key="6">
    <source>
        <dbReference type="Proteomes" id="UP000637906"/>
    </source>
</evidence>
<dbReference type="Gene3D" id="3.30.70.940">
    <property type="entry name" value="NusG, N-terminal domain"/>
    <property type="match status" value="1"/>
</dbReference>
<keyword evidence="2" id="KW-0805">Transcription regulation</keyword>
<dbReference type="InterPro" id="IPR002110">
    <property type="entry name" value="Ankyrin_rpt"/>
</dbReference>
<dbReference type="SUPFAM" id="SSF50104">
    <property type="entry name" value="Translation proteins SH3-like domain"/>
    <property type="match status" value="1"/>
</dbReference>
<proteinExistence type="predicted"/>
<dbReference type="InterPro" id="IPR008991">
    <property type="entry name" value="Translation_prot_SH3-like_sf"/>
</dbReference>
<evidence type="ECO:0000313" key="5">
    <source>
        <dbReference type="EMBL" id="GHM59278.1"/>
    </source>
</evidence>
<dbReference type="Proteomes" id="UP000637906">
    <property type="component" value="Unassembled WGS sequence"/>
</dbReference>
<gene>
    <name evidence="5" type="ORF">sL5_02710</name>
</gene>
<feature type="domain" description="NusG-like N-terminal" evidence="4">
    <location>
        <begin position="164"/>
        <end position="262"/>
    </location>
</feature>
<dbReference type="InterPro" id="IPR043425">
    <property type="entry name" value="NusG-like"/>
</dbReference>
<dbReference type="PANTHER" id="PTHR30265:SF4">
    <property type="entry name" value="KOW MOTIF FAMILY PROTEIN, EXPRESSED"/>
    <property type="match status" value="1"/>
</dbReference>
<evidence type="ECO:0000259" key="4">
    <source>
        <dbReference type="SMART" id="SM00738"/>
    </source>
</evidence>
<comment type="caution">
    <text evidence="5">The sequence shown here is derived from an EMBL/GenBank/DDBJ whole genome shotgun (WGS) entry which is preliminary data.</text>
</comment>
<dbReference type="SUPFAM" id="SSF82679">
    <property type="entry name" value="N-utilization substance G protein NusG, N-terminal domain"/>
    <property type="match status" value="1"/>
</dbReference>